<comment type="caution">
    <text evidence="1">The sequence shown here is derived from an EMBL/GenBank/DDBJ whole genome shotgun (WGS) entry which is preliminary data.</text>
</comment>
<keyword evidence="2" id="KW-1185">Reference proteome</keyword>
<dbReference type="AlphaFoldDB" id="A0A235FEJ2"/>
<protein>
    <submittedName>
        <fullName evidence="1">Uncharacterized protein</fullName>
    </submittedName>
</protein>
<reference evidence="1 2" key="1">
    <citation type="submission" date="2017-07" db="EMBL/GenBank/DDBJ databases">
        <title>Fictibacillus sp. nov. GDSW-R2A3 Genome sequencing and assembly.</title>
        <authorList>
            <person name="Mayilraj S."/>
        </authorList>
    </citation>
    <scope>NUCLEOTIDE SEQUENCE [LARGE SCALE GENOMIC DNA]</scope>
    <source>
        <strain evidence="1 2">GDSW-R2A3</strain>
    </source>
</reference>
<proteinExistence type="predicted"/>
<dbReference type="EMBL" id="NOII01000001">
    <property type="protein sequence ID" value="OYD59347.1"/>
    <property type="molecule type" value="Genomic_DNA"/>
</dbReference>
<dbReference type="OrthoDB" id="1691135at2"/>
<organism evidence="1 2">
    <name type="scientific">Fictibacillus aquaticus</name>
    <dbReference type="NCBI Taxonomy" id="2021314"/>
    <lineage>
        <taxon>Bacteria</taxon>
        <taxon>Bacillati</taxon>
        <taxon>Bacillota</taxon>
        <taxon>Bacilli</taxon>
        <taxon>Bacillales</taxon>
        <taxon>Fictibacillaceae</taxon>
        <taxon>Fictibacillus</taxon>
    </lineage>
</organism>
<dbReference type="Proteomes" id="UP000215059">
    <property type="component" value="Unassembled WGS sequence"/>
</dbReference>
<evidence type="ECO:0000313" key="2">
    <source>
        <dbReference type="Proteomes" id="UP000215059"/>
    </source>
</evidence>
<evidence type="ECO:0000313" key="1">
    <source>
        <dbReference type="EMBL" id="OYD59347.1"/>
    </source>
</evidence>
<sequence>MYQQIQIENWLLEIDILRTREFYKNGLEVCNCLYCNNYIAASKSFDSSVVSLFHSLGITSSFPAHLSEFPATEEGMRMYIGVYHAVGRVLNGELCATSNWTEKSTFQIDNFTFGFSDETEFVPEGLPSPVLQLKFEAHIPWVLEEKPDEFY</sequence>
<accession>A0A235FEJ2</accession>
<dbReference type="RefSeq" id="WP_094251308.1">
    <property type="nucleotide sequence ID" value="NZ_JBHLXL010000001.1"/>
</dbReference>
<gene>
    <name evidence="1" type="ORF">CGZ90_05505</name>
</gene>
<name>A0A235FEJ2_9BACL</name>